<feature type="non-terminal residue" evidence="2">
    <location>
        <position position="81"/>
    </location>
</feature>
<comment type="caution">
    <text evidence="2">The sequence shown here is derived from an EMBL/GenBank/DDBJ whole genome shotgun (WGS) entry which is preliminary data.</text>
</comment>
<dbReference type="AlphaFoldDB" id="A0A0G1VLJ1"/>
<keyword evidence="1" id="KW-0732">Signal</keyword>
<feature type="chain" id="PRO_5002540222" evidence="1">
    <location>
        <begin position="19"/>
        <end position="81"/>
    </location>
</feature>
<dbReference type="Proteomes" id="UP000034589">
    <property type="component" value="Unassembled WGS sequence"/>
</dbReference>
<organism evidence="2 3">
    <name type="scientific">Candidatus Kaiserbacteria bacterium GW2011_GWC2_49_12</name>
    <dbReference type="NCBI Taxonomy" id="1618675"/>
    <lineage>
        <taxon>Bacteria</taxon>
        <taxon>Candidatus Kaiseribacteriota</taxon>
    </lineage>
</organism>
<evidence type="ECO:0000313" key="2">
    <source>
        <dbReference type="EMBL" id="KKW07358.1"/>
    </source>
</evidence>
<proteinExistence type="predicted"/>
<name>A0A0G1VLJ1_9BACT</name>
<accession>A0A0G1VLJ1</accession>
<reference evidence="2 3" key="1">
    <citation type="journal article" date="2015" name="Nature">
        <title>rRNA introns, odd ribosomes, and small enigmatic genomes across a large radiation of phyla.</title>
        <authorList>
            <person name="Brown C.T."/>
            <person name="Hug L.A."/>
            <person name="Thomas B.C."/>
            <person name="Sharon I."/>
            <person name="Castelle C.J."/>
            <person name="Singh A."/>
            <person name="Wilkins M.J."/>
            <person name="Williams K.H."/>
            <person name="Banfield J.F."/>
        </authorList>
    </citation>
    <scope>NUCLEOTIDE SEQUENCE [LARGE SCALE GENOMIC DNA]</scope>
</reference>
<feature type="signal peptide" evidence="1">
    <location>
        <begin position="1"/>
        <end position="18"/>
    </location>
</feature>
<gene>
    <name evidence="2" type="ORF">UY39_C0015G0001</name>
</gene>
<dbReference type="EMBL" id="LCPV01000015">
    <property type="protein sequence ID" value="KKW07358.1"/>
    <property type="molecule type" value="Genomic_DNA"/>
</dbReference>
<evidence type="ECO:0000313" key="3">
    <source>
        <dbReference type="Proteomes" id="UP000034589"/>
    </source>
</evidence>
<protein>
    <submittedName>
        <fullName evidence="2">Uncharacterized protein</fullName>
    </submittedName>
</protein>
<evidence type="ECO:0000256" key="1">
    <source>
        <dbReference type="SAM" id="SignalP"/>
    </source>
</evidence>
<sequence length="81" mass="8664">MKSIHYTAFAIVSFIAFAALPFYVTADHVPGHTEESPTSEQYQFQRSGIFGCNQTAAYRMSVGALSAVGGVYVPVNDAAVT</sequence>